<feature type="region of interest" description="Disordered" evidence="1">
    <location>
        <begin position="215"/>
        <end position="234"/>
    </location>
</feature>
<evidence type="ECO:0000313" key="4">
    <source>
        <dbReference type="Proteomes" id="UP000243515"/>
    </source>
</evidence>
<dbReference type="EMBL" id="NPHW01003350">
    <property type="protein sequence ID" value="OXV09754.1"/>
    <property type="molecule type" value="Genomic_DNA"/>
</dbReference>
<feature type="transmembrane region" description="Helical" evidence="2">
    <location>
        <begin position="47"/>
        <end position="70"/>
    </location>
</feature>
<evidence type="ECO:0000256" key="1">
    <source>
        <dbReference type="SAM" id="MobiDB-lite"/>
    </source>
</evidence>
<comment type="caution">
    <text evidence="3">The sequence shown here is derived from an EMBL/GenBank/DDBJ whole genome shotgun (WGS) entry which is preliminary data.</text>
</comment>
<reference evidence="3 4" key="1">
    <citation type="journal article" date="2015" name="Environ. Microbiol.">
        <title>Metagenome sequence of Elaphomyces granulatus from sporocarp tissue reveals Ascomycota ectomycorrhizal fingerprints of genome expansion and a Proteobacteria-rich microbiome.</title>
        <authorList>
            <person name="Quandt C.A."/>
            <person name="Kohler A."/>
            <person name="Hesse C.N."/>
            <person name="Sharpton T.J."/>
            <person name="Martin F."/>
            <person name="Spatafora J.W."/>
        </authorList>
    </citation>
    <scope>NUCLEOTIDE SEQUENCE [LARGE SCALE GENOMIC DNA]</scope>
    <source>
        <strain evidence="3 4">OSC145934</strain>
    </source>
</reference>
<evidence type="ECO:0008006" key="5">
    <source>
        <dbReference type="Google" id="ProtNLM"/>
    </source>
</evidence>
<feature type="transmembrane region" description="Helical" evidence="2">
    <location>
        <begin position="154"/>
        <end position="176"/>
    </location>
</feature>
<dbReference type="AlphaFoldDB" id="A0A232M0A3"/>
<protein>
    <recommendedName>
        <fullName evidence="5">MARVEL domain-containing protein</fullName>
    </recommendedName>
</protein>
<evidence type="ECO:0000256" key="2">
    <source>
        <dbReference type="SAM" id="Phobius"/>
    </source>
</evidence>
<keyword evidence="4" id="KW-1185">Reference proteome</keyword>
<proteinExistence type="predicted"/>
<evidence type="ECO:0000313" key="3">
    <source>
        <dbReference type="EMBL" id="OXV09754.1"/>
    </source>
</evidence>
<sequence length="262" mass="28159">MRLGGVFLRFSVVGVRILQCLASAVILGTFSYFLAVLSDHKMSTARWIRAVEGLSGAATLYALLGSIFTICLGGIMFFGFVAMVLDVCFIASMIAIAIMARDGARRCWGSVTTPLGTGQASTVVGYGRNGFGIGGDRNFTYIPSLGFVCRLQKAAFAVSIIAIFLFVISLALHVPLFRHNQREKRYGPSPVNNYTSGSGRRPFWRRRANADTTRDIPLGYSNGQGVDAGGEKVDARGAATSGNGYYGNSTQGDRYPLTNYTG</sequence>
<feature type="region of interest" description="Disordered" evidence="1">
    <location>
        <begin position="239"/>
        <end position="262"/>
    </location>
</feature>
<organism evidence="3 4">
    <name type="scientific">Elaphomyces granulatus</name>
    <dbReference type="NCBI Taxonomy" id="519963"/>
    <lineage>
        <taxon>Eukaryota</taxon>
        <taxon>Fungi</taxon>
        <taxon>Dikarya</taxon>
        <taxon>Ascomycota</taxon>
        <taxon>Pezizomycotina</taxon>
        <taxon>Eurotiomycetes</taxon>
        <taxon>Eurotiomycetidae</taxon>
        <taxon>Eurotiales</taxon>
        <taxon>Elaphomycetaceae</taxon>
        <taxon>Elaphomyces</taxon>
    </lineage>
</organism>
<feature type="transmembrane region" description="Helical" evidence="2">
    <location>
        <begin position="76"/>
        <end position="100"/>
    </location>
</feature>
<keyword evidence="2" id="KW-0812">Transmembrane</keyword>
<name>A0A232M0A3_9EURO</name>
<gene>
    <name evidence="3" type="ORF">Egran_02483</name>
</gene>
<accession>A0A232M0A3</accession>
<keyword evidence="2" id="KW-0472">Membrane</keyword>
<feature type="transmembrane region" description="Helical" evidence="2">
    <location>
        <begin position="6"/>
        <end position="35"/>
    </location>
</feature>
<dbReference type="OrthoDB" id="5342507at2759"/>
<keyword evidence="2" id="KW-1133">Transmembrane helix</keyword>
<dbReference type="Proteomes" id="UP000243515">
    <property type="component" value="Unassembled WGS sequence"/>
</dbReference>
<feature type="compositionally biased region" description="Polar residues" evidence="1">
    <location>
        <begin position="240"/>
        <end position="262"/>
    </location>
</feature>